<evidence type="ECO:0000313" key="8">
    <source>
        <dbReference type="Proteomes" id="UP000054997"/>
    </source>
</evidence>
<dbReference type="GO" id="GO:0016757">
    <property type="term" value="F:glycosyltransferase activity"/>
    <property type="evidence" value="ECO:0007669"/>
    <property type="project" value="UniProtKB-KW"/>
</dbReference>
<organism evidence="7 8">
    <name type="scientific">Legionella londiniensis</name>
    <dbReference type="NCBI Taxonomy" id="45068"/>
    <lineage>
        <taxon>Bacteria</taxon>
        <taxon>Pseudomonadati</taxon>
        <taxon>Pseudomonadota</taxon>
        <taxon>Gammaproteobacteria</taxon>
        <taxon>Legionellales</taxon>
        <taxon>Legionellaceae</taxon>
        <taxon>Legionella</taxon>
    </lineage>
</organism>
<keyword evidence="7" id="KW-0328">Glycosyltransferase</keyword>
<dbReference type="Pfam" id="PF01040">
    <property type="entry name" value="UbiA"/>
    <property type="match status" value="1"/>
</dbReference>
<evidence type="ECO:0000313" key="7">
    <source>
        <dbReference type="EMBL" id="KTD20711.1"/>
    </source>
</evidence>
<feature type="transmembrane region" description="Helical" evidence="6">
    <location>
        <begin position="101"/>
        <end position="121"/>
    </location>
</feature>
<evidence type="ECO:0000256" key="6">
    <source>
        <dbReference type="SAM" id="Phobius"/>
    </source>
</evidence>
<feature type="transmembrane region" description="Helical" evidence="6">
    <location>
        <begin position="7"/>
        <end position="28"/>
    </location>
</feature>
<dbReference type="NCBIfam" id="NF008977">
    <property type="entry name" value="PRK12324.1-2"/>
    <property type="match status" value="1"/>
</dbReference>
<evidence type="ECO:0000256" key="4">
    <source>
        <dbReference type="ARBA" id="ARBA00022989"/>
    </source>
</evidence>
<keyword evidence="8" id="KW-1185">Reference proteome</keyword>
<evidence type="ECO:0000256" key="3">
    <source>
        <dbReference type="ARBA" id="ARBA00022692"/>
    </source>
</evidence>
<evidence type="ECO:0000256" key="5">
    <source>
        <dbReference type="ARBA" id="ARBA00023136"/>
    </source>
</evidence>
<feature type="transmembrane region" description="Helical" evidence="6">
    <location>
        <begin position="34"/>
        <end position="55"/>
    </location>
</feature>
<dbReference type="Proteomes" id="UP000054997">
    <property type="component" value="Unassembled WGS sequence"/>
</dbReference>
<dbReference type="GO" id="GO:0016765">
    <property type="term" value="F:transferase activity, transferring alkyl or aryl (other than methyl) groups"/>
    <property type="evidence" value="ECO:0007669"/>
    <property type="project" value="InterPro"/>
</dbReference>
<keyword evidence="3 6" id="KW-0812">Transmembrane</keyword>
<accession>A0A0W0VKT0</accession>
<feature type="transmembrane region" description="Helical" evidence="6">
    <location>
        <begin position="75"/>
        <end position="95"/>
    </location>
</feature>
<keyword evidence="7" id="KW-0808">Transferase</keyword>
<name>A0A0W0VKT0_9GAMM</name>
<dbReference type="CDD" id="cd13963">
    <property type="entry name" value="PT_UbiA_2"/>
    <property type="match status" value="1"/>
</dbReference>
<dbReference type="GO" id="GO:0016020">
    <property type="term" value="C:membrane"/>
    <property type="evidence" value="ECO:0007669"/>
    <property type="project" value="UniProtKB-SubCell"/>
</dbReference>
<evidence type="ECO:0000256" key="1">
    <source>
        <dbReference type="ARBA" id="ARBA00004141"/>
    </source>
</evidence>
<comment type="subcellular location">
    <subcellularLocation>
        <location evidence="1">Membrane</location>
        <topology evidence="1">Multi-pass membrane protein</topology>
    </subcellularLocation>
</comment>
<dbReference type="RefSeq" id="WP_058529588.1">
    <property type="nucleotide sequence ID" value="NZ_CAAAHZ010000004.1"/>
</dbReference>
<feature type="transmembrane region" description="Helical" evidence="6">
    <location>
        <begin position="194"/>
        <end position="220"/>
    </location>
</feature>
<feature type="transmembrane region" description="Helical" evidence="6">
    <location>
        <begin position="258"/>
        <end position="280"/>
    </location>
</feature>
<sequence>MVWFRKIYLLLRVPHWSKAIFVLLGVIYAEVSGYWPSALLAAFAFCLISSAAYVYNDLQDIEEDRLHPFKRHRPIASAQVSVAFAVWALAFLLLFGYMLAFAVSSKVAFILSIYLLINLFYNHWFRTILVLEILCIASGFMLRILTGTVGIGLPLTTWLAITAALLSLLIALGKRRLELNIQLKKASRTALKKYHPHILDVMINFIAIGCFITYALYVIYPRNEGFYFLLTIPFAGFGIWRFLFLIARERNNDDPVFLLFKDNLSCINLLCFFALTLLGLNT</sequence>
<keyword evidence="4 6" id="KW-1133">Transmembrane helix</keyword>
<dbReference type="OrthoDB" id="9803632at2"/>
<dbReference type="EMBL" id="LNYK01000019">
    <property type="protein sequence ID" value="KTD20711.1"/>
    <property type="molecule type" value="Genomic_DNA"/>
</dbReference>
<keyword evidence="2" id="KW-1003">Cell membrane</keyword>
<proteinExistence type="predicted"/>
<reference evidence="7 8" key="1">
    <citation type="submission" date="2015-11" db="EMBL/GenBank/DDBJ databases">
        <title>Genomic analysis of 38 Legionella species identifies large and diverse effector repertoires.</title>
        <authorList>
            <person name="Burstein D."/>
            <person name="Amaro F."/>
            <person name="Zusman T."/>
            <person name="Lifshitz Z."/>
            <person name="Cohen O."/>
            <person name="Gilbert J.A."/>
            <person name="Pupko T."/>
            <person name="Shuman H.A."/>
            <person name="Segal G."/>
        </authorList>
    </citation>
    <scope>NUCLEOTIDE SEQUENCE [LARGE SCALE GENOMIC DNA]</scope>
    <source>
        <strain evidence="7 8">ATCC 49505</strain>
    </source>
</reference>
<dbReference type="InterPro" id="IPR044878">
    <property type="entry name" value="UbiA_sf"/>
</dbReference>
<feature type="transmembrane region" description="Helical" evidence="6">
    <location>
        <begin position="128"/>
        <end position="145"/>
    </location>
</feature>
<comment type="caution">
    <text evidence="7">The sequence shown here is derived from an EMBL/GenBank/DDBJ whole genome shotgun (WGS) entry which is preliminary data.</text>
</comment>
<gene>
    <name evidence="7" type="ORF">Llon_1597</name>
</gene>
<dbReference type="Gene3D" id="1.10.357.140">
    <property type="entry name" value="UbiA prenyltransferase"/>
    <property type="match status" value="1"/>
</dbReference>
<feature type="transmembrane region" description="Helical" evidence="6">
    <location>
        <begin position="151"/>
        <end position="173"/>
    </location>
</feature>
<dbReference type="AlphaFoldDB" id="A0A0W0VKT0"/>
<evidence type="ECO:0000256" key="2">
    <source>
        <dbReference type="ARBA" id="ARBA00022475"/>
    </source>
</evidence>
<dbReference type="InterPro" id="IPR000537">
    <property type="entry name" value="UbiA_prenyltransferase"/>
</dbReference>
<dbReference type="PATRIC" id="fig|45068.5.peg.1733"/>
<dbReference type="STRING" id="45068.Llon_1597"/>
<protein>
    <submittedName>
        <fullName evidence="7">Phosphoribose diphosphate:decaprenyl-phosphate phosphoribosyltransferase</fullName>
    </submittedName>
</protein>
<keyword evidence="5 6" id="KW-0472">Membrane</keyword>
<feature type="transmembrane region" description="Helical" evidence="6">
    <location>
        <begin position="226"/>
        <end position="246"/>
    </location>
</feature>